<protein>
    <submittedName>
        <fullName evidence="5">Glycerol acyltransferase</fullName>
    </submittedName>
</protein>
<dbReference type="EMBL" id="QFLI01000002">
    <property type="protein sequence ID" value="PXY02479.1"/>
    <property type="molecule type" value="Genomic_DNA"/>
</dbReference>
<proteinExistence type="predicted"/>
<evidence type="ECO:0000313" key="5">
    <source>
        <dbReference type="EMBL" id="PXY02479.1"/>
    </source>
</evidence>
<dbReference type="GO" id="GO:0003841">
    <property type="term" value="F:1-acylglycerol-3-phosphate O-acyltransferase activity"/>
    <property type="evidence" value="ECO:0007669"/>
    <property type="project" value="TreeGrafter"/>
</dbReference>
<dbReference type="Pfam" id="PF01553">
    <property type="entry name" value="Acyltransferase"/>
    <property type="match status" value="1"/>
</dbReference>
<dbReference type="Proteomes" id="UP000248079">
    <property type="component" value="Unassembled WGS sequence"/>
</dbReference>
<dbReference type="AlphaFoldDB" id="A0A2V4A177"/>
<comment type="pathway">
    <text evidence="1">Lipid metabolism.</text>
</comment>
<keyword evidence="2 5" id="KW-0808">Transferase</keyword>
<dbReference type="SMART" id="SM00563">
    <property type="entry name" value="PlsC"/>
    <property type="match status" value="1"/>
</dbReference>
<dbReference type="PANTHER" id="PTHR10434:SF9">
    <property type="entry name" value="PHOSPHOLIPID_GLYCEROL ACYLTRANSFERASE DOMAIN-CONTAINING PROTEIN"/>
    <property type="match status" value="1"/>
</dbReference>
<gene>
    <name evidence="5" type="ORF">DF185_07455</name>
</gene>
<dbReference type="OrthoDB" id="9796839at2"/>
<dbReference type="GO" id="GO:0006654">
    <property type="term" value="P:phosphatidic acid biosynthetic process"/>
    <property type="evidence" value="ECO:0007669"/>
    <property type="project" value="TreeGrafter"/>
</dbReference>
<dbReference type="SUPFAM" id="SSF69593">
    <property type="entry name" value="Glycerol-3-phosphate (1)-acyltransferase"/>
    <property type="match status" value="1"/>
</dbReference>
<sequence>MRASISRLIMRMFGWKYIGEIPEVKKAVIIAVPHTSNWDFVWGKLAFLSHNVKTTILMKKELYVFPLKYLLKSWGVIPVDRSKKGNMTDQLAEEFSKRESLYISIAPEGSRSLRPEWKKGFYFIALKANVPIYLAEINYEDKTLTCGEPFYPTGNVDEDMKVIKSNYINSKPKHPERFSTGL</sequence>
<reference evidence="5 6" key="1">
    <citation type="submission" date="2018-05" db="EMBL/GenBank/DDBJ databases">
        <title>Marinifilum breve JC075T sp. nov., a marine bacterium isolated from Yongle Blue Hole in the South China Sea.</title>
        <authorList>
            <person name="Fu T."/>
        </authorList>
    </citation>
    <scope>NUCLEOTIDE SEQUENCE [LARGE SCALE GENOMIC DNA]</scope>
    <source>
        <strain evidence="5 6">JC075</strain>
    </source>
</reference>
<feature type="domain" description="Phospholipid/glycerol acyltransferase" evidence="4">
    <location>
        <begin position="28"/>
        <end position="140"/>
    </location>
</feature>
<organism evidence="5 6">
    <name type="scientific">Marinifilum breve</name>
    <dbReference type="NCBI Taxonomy" id="2184082"/>
    <lineage>
        <taxon>Bacteria</taxon>
        <taxon>Pseudomonadati</taxon>
        <taxon>Bacteroidota</taxon>
        <taxon>Bacteroidia</taxon>
        <taxon>Marinilabiliales</taxon>
        <taxon>Marinifilaceae</taxon>
    </lineage>
</organism>
<evidence type="ECO:0000313" key="6">
    <source>
        <dbReference type="Proteomes" id="UP000248079"/>
    </source>
</evidence>
<dbReference type="RefSeq" id="WP_110360111.1">
    <property type="nucleotide sequence ID" value="NZ_QFLI01000002.1"/>
</dbReference>
<evidence type="ECO:0000256" key="3">
    <source>
        <dbReference type="ARBA" id="ARBA00023315"/>
    </source>
</evidence>
<accession>A0A2V4A177</accession>
<comment type="caution">
    <text evidence="5">The sequence shown here is derived from an EMBL/GenBank/DDBJ whole genome shotgun (WGS) entry which is preliminary data.</text>
</comment>
<keyword evidence="6" id="KW-1185">Reference proteome</keyword>
<evidence type="ECO:0000256" key="2">
    <source>
        <dbReference type="ARBA" id="ARBA00022679"/>
    </source>
</evidence>
<keyword evidence="3 5" id="KW-0012">Acyltransferase</keyword>
<evidence type="ECO:0000256" key="1">
    <source>
        <dbReference type="ARBA" id="ARBA00005189"/>
    </source>
</evidence>
<dbReference type="InterPro" id="IPR002123">
    <property type="entry name" value="Plipid/glycerol_acylTrfase"/>
</dbReference>
<dbReference type="PANTHER" id="PTHR10434">
    <property type="entry name" value="1-ACYL-SN-GLYCEROL-3-PHOSPHATE ACYLTRANSFERASE"/>
    <property type="match status" value="1"/>
</dbReference>
<evidence type="ECO:0000259" key="4">
    <source>
        <dbReference type="SMART" id="SM00563"/>
    </source>
</evidence>
<name>A0A2V4A177_9BACT</name>